<proteinExistence type="predicted"/>
<reference evidence="2 3" key="1">
    <citation type="journal article" date="2016" name="PLoS ONE">
        <title>Sequence Assembly of Yarrowia lipolytica Strain W29/CLIB89 Shows Transposable Element Diversity.</title>
        <authorList>
            <person name="Magnan C."/>
            <person name="Yu J."/>
            <person name="Chang I."/>
            <person name="Jahn E."/>
            <person name="Kanomata Y."/>
            <person name="Wu J."/>
            <person name="Zeller M."/>
            <person name="Oakes M."/>
            <person name="Baldi P."/>
            <person name="Sandmeyer S."/>
        </authorList>
    </citation>
    <scope>NUCLEOTIDE SEQUENCE [LARGE SCALE GENOMIC DNA]</scope>
    <source>
        <strain evidence="3">CLIB89(W29)</strain>
    </source>
</reference>
<organism evidence="2 3">
    <name type="scientific">Yarrowia lipolytica</name>
    <name type="common">Candida lipolytica</name>
    <dbReference type="NCBI Taxonomy" id="4952"/>
    <lineage>
        <taxon>Eukaryota</taxon>
        <taxon>Fungi</taxon>
        <taxon>Dikarya</taxon>
        <taxon>Ascomycota</taxon>
        <taxon>Saccharomycotina</taxon>
        <taxon>Dipodascomycetes</taxon>
        <taxon>Dipodascales</taxon>
        <taxon>Dipodascales incertae sedis</taxon>
        <taxon>Yarrowia</taxon>
    </lineage>
</organism>
<dbReference type="RefSeq" id="XP_068139142.1">
    <property type="nucleotide sequence ID" value="XM_068283041.1"/>
</dbReference>
<evidence type="ECO:0000313" key="2">
    <source>
        <dbReference type="EMBL" id="AOW05584.1"/>
    </source>
</evidence>
<dbReference type="GeneID" id="94583646"/>
<protein>
    <submittedName>
        <fullName evidence="2">Uncharacterized protein</fullName>
    </submittedName>
</protein>
<sequence>MCEFNLTRLLAMCCTWDTHAPWVQLYSTVANPLFQPLRRTASDRLKPLRQRLSAPSLAPCTYDPRYSTPPRIIQEMPLLVQPDGCASGPRSKSVSTWSMRHLKGSWSRRSV</sequence>
<feature type="region of interest" description="Disordered" evidence="1">
    <location>
        <begin position="84"/>
        <end position="111"/>
    </location>
</feature>
<dbReference type="Proteomes" id="UP000182444">
    <property type="component" value="Chromosome 1E"/>
</dbReference>
<dbReference type="AlphaFoldDB" id="A0A1D8NIX1"/>
<evidence type="ECO:0000256" key="1">
    <source>
        <dbReference type="SAM" id="MobiDB-lite"/>
    </source>
</evidence>
<name>A0A1D8NIX1_YARLL</name>
<gene>
    <name evidence="2" type="ORF">YALI1_E21524g</name>
</gene>
<accession>A0A1D8NIX1</accession>
<evidence type="ECO:0000313" key="3">
    <source>
        <dbReference type="Proteomes" id="UP000182444"/>
    </source>
</evidence>
<dbReference type="VEuPathDB" id="FungiDB:YALI1_E21524g"/>
<dbReference type="EMBL" id="CP017557">
    <property type="protein sequence ID" value="AOW05584.1"/>
    <property type="molecule type" value="Genomic_DNA"/>
</dbReference>